<reference evidence="2" key="2">
    <citation type="journal article" date="2007" name="Science">
        <title>Genome sequence of Aedes aegypti, a major arbovirus vector.</title>
        <authorList>
            <person name="Nene V."/>
            <person name="Wortman J.R."/>
            <person name="Lawson D."/>
            <person name="Haas B."/>
            <person name="Kodira C."/>
            <person name="Tu Z.J."/>
            <person name="Loftus B."/>
            <person name="Xi Z."/>
            <person name="Megy K."/>
            <person name="Grabherr M."/>
            <person name="Ren Q."/>
            <person name="Zdobnov E.M."/>
            <person name="Lobo N.F."/>
            <person name="Campbell K.S."/>
            <person name="Brown S.E."/>
            <person name="Bonaldo M.F."/>
            <person name="Zhu J."/>
            <person name="Sinkins S.P."/>
            <person name="Hogenkamp D.G."/>
            <person name="Amedeo P."/>
            <person name="Arensburger P."/>
            <person name="Atkinson P.W."/>
            <person name="Bidwell S."/>
            <person name="Biedler J."/>
            <person name="Birney E."/>
            <person name="Bruggner R.V."/>
            <person name="Costas J."/>
            <person name="Coy M.R."/>
            <person name="Crabtree J."/>
            <person name="Crawford M."/>
            <person name="Debruyn B."/>
            <person name="Decaprio D."/>
            <person name="Eiglmeier K."/>
            <person name="Eisenstadt E."/>
            <person name="El-Dorry H."/>
            <person name="Gelbart W.M."/>
            <person name="Gomes S.L."/>
            <person name="Hammond M."/>
            <person name="Hannick L.I."/>
            <person name="Hogan J.R."/>
            <person name="Holmes M.H."/>
            <person name="Jaffe D."/>
            <person name="Johnston J.S."/>
            <person name="Kennedy R.C."/>
            <person name="Koo H."/>
            <person name="Kravitz S."/>
            <person name="Kriventseva E.V."/>
            <person name="Kulp D."/>
            <person name="Labutti K."/>
            <person name="Lee E."/>
            <person name="Li S."/>
            <person name="Lovin D.D."/>
            <person name="Mao C."/>
            <person name="Mauceli E."/>
            <person name="Menck C.F."/>
            <person name="Miller J.R."/>
            <person name="Montgomery P."/>
            <person name="Mori A."/>
            <person name="Nascimento A.L."/>
            <person name="Naveira H.F."/>
            <person name="Nusbaum C."/>
            <person name="O'leary S."/>
            <person name="Orvis J."/>
            <person name="Pertea M."/>
            <person name="Quesneville H."/>
            <person name="Reidenbach K.R."/>
            <person name="Rogers Y.H."/>
            <person name="Roth C.W."/>
            <person name="Schneider J.R."/>
            <person name="Schatz M."/>
            <person name="Shumway M."/>
            <person name="Stanke M."/>
            <person name="Stinson E.O."/>
            <person name="Tubio J.M."/>
            <person name="Vanzee J.P."/>
            <person name="Verjovski-Almeida S."/>
            <person name="Werner D."/>
            <person name="White O."/>
            <person name="Wyder S."/>
            <person name="Zeng Q."/>
            <person name="Zhao Q."/>
            <person name="Zhao Y."/>
            <person name="Hill C.A."/>
            <person name="Raikhel A.S."/>
            <person name="Soares M.B."/>
            <person name="Knudson D.L."/>
            <person name="Lee N.H."/>
            <person name="Galagan J."/>
            <person name="Salzberg S.L."/>
            <person name="Paulsen I.T."/>
            <person name="Dimopoulos G."/>
            <person name="Collins F.H."/>
            <person name="Birren B."/>
            <person name="Fraser-Liggett C.M."/>
            <person name="Severson D.W."/>
        </authorList>
    </citation>
    <scope>NUCLEOTIDE SEQUENCE [LARGE SCALE GENOMIC DNA]</scope>
    <source>
        <strain evidence="2">Liverpool</strain>
    </source>
</reference>
<dbReference type="EMBL" id="CH477470">
    <property type="protein sequence ID" value="EAT40428.1"/>
    <property type="molecule type" value="Genomic_DNA"/>
</dbReference>
<evidence type="ECO:0000256" key="1">
    <source>
        <dbReference type="SAM" id="Phobius"/>
    </source>
</evidence>
<evidence type="ECO:0000313" key="3">
    <source>
        <dbReference type="Proteomes" id="UP000682892"/>
    </source>
</evidence>
<name>Q170R3_AEDAE</name>
<protein>
    <submittedName>
        <fullName evidence="2">AAEL007837-PA</fullName>
    </submittedName>
</protein>
<reference evidence="2" key="1">
    <citation type="submission" date="2005-10" db="EMBL/GenBank/DDBJ databases">
        <authorList>
            <person name="Loftus B.J."/>
            <person name="Nene V.M."/>
            <person name="Hannick L.I."/>
            <person name="Bidwell S."/>
            <person name="Haas B."/>
            <person name="Amedeo P."/>
            <person name="Orvis J."/>
            <person name="Wortman J.R."/>
            <person name="White O.R."/>
            <person name="Salzberg S."/>
            <person name="Shumway M."/>
            <person name="Koo H."/>
            <person name="Zhao Y."/>
            <person name="Holmes M."/>
            <person name="Miller J."/>
            <person name="Schatz M."/>
            <person name="Pop M."/>
            <person name="Pai G."/>
            <person name="Utterback T."/>
            <person name="Rogers Y.-H."/>
            <person name="Kravitz S."/>
            <person name="Fraser C.M."/>
        </authorList>
    </citation>
    <scope>NUCLEOTIDE SEQUENCE</scope>
    <source>
        <strain evidence="2">Liverpool</strain>
    </source>
</reference>
<feature type="non-terminal residue" evidence="2">
    <location>
        <position position="1"/>
    </location>
</feature>
<accession>Q170R3</accession>
<reference evidence="2" key="3">
    <citation type="submission" date="2012-09" db="EMBL/GenBank/DDBJ databases">
        <authorList>
            <consortium name="VectorBase"/>
        </authorList>
    </citation>
    <scope>NUCLEOTIDE SEQUENCE</scope>
    <source>
        <strain evidence="2">Liverpool</strain>
    </source>
</reference>
<sequence>FYRESIETENHNKRNAAACVFKEEFRWLVNNQHWYFCALVITIYCWLCVINTNLSVSSSSHRARQAVASCAAELLSSQASSDHVHVLVIAGCCEDYQNNPPEKI</sequence>
<evidence type="ECO:0000313" key="2">
    <source>
        <dbReference type="EMBL" id="EAT40428.1"/>
    </source>
</evidence>
<feature type="transmembrane region" description="Helical" evidence="1">
    <location>
        <begin position="33"/>
        <end position="54"/>
    </location>
</feature>
<dbReference type="PaxDb" id="7159-AAEL007837-PA"/>
<dbReference type="Proteomes" id="UP000682892">
    <property type="component" value="Chromosome 1"/>
</dbReference>
<dbReference type="AlphaFoldDB" id="Q170R3"/>
<keyword evidence="1" id="KW-0812">Transmembrane</keyword>
<dbReference type="HOGENOM" id="CLU_2256627_0_0_1"/>
<proteinExistence type="predicted"/>
<organism evidence="2 3">
    <name type="scientific">Aedes aegypti</name>
    <name type="common">Yellowfever mosquito</name>
    <name type="synonym">Culex aegypti</name>
    <dbReference type="NCBI Taxonomy" id="7159"/>
    <lineage>
        <taxon>Eukaryota</taxon>
        <taxon>Metazoa</taxon>
        <taxon>Ecdysozoa</taxon>
        <taxon>Arthropoda</taxon>
        <taxon>Hexapoda</taxon>
        <taxon>Insecta</taxon>
        <taxon>Pterygota</taxon>
        <taxon>Neoptera</taxon>
        <taxon>Endopterygota</taxon>
        <taxon>Diptera</taxon>
        <taxon>Nematocera</taxon>
        <taxon>Culicoidea</taxon>
        <taxon>Culicidae</taxon>
        <taxon>Culicinae</taxon>
        <taxon>Aedini</taxon>
        <taxon>Aedes</taxon>
        <taxon>Stegomyia</taxon>
    </lineage>
</organism>
<gene>
    <name evidence="2" type="ORF">AaeL_AAEL007837</name>
</gene>
<keyword evidence="1" id="KW-0472">Membrane</keyword>
<keyword evidence="1" id="KW-1133">Transmembrane helix</keyword>